<organism evidence="1 2">
    <name type="scientific">Nonomuraea glycinis</name>
    <dbReference type="NCBI Taxonomy" id="2047744"/>
    <lineage>
        <taxon>Bacteria</taxon>
        <taxon>Bacillati</taxon>
        <taxon>Actinomycetota</taxon>
        <taxon>Actinomycetes</taxon>
        <taxon>Streptosporangiales</taxon>
        <taxon>Streptosporangiaceae</taxon>
        <taxon>Nonomuraea</taxon>
    </lineage>
</organism>
<name>A0A918A934_9ACTN</name>
<comment type="caution">
    <text evidence="1">The sequence shown here is derived from an EMBL/GenBank/DDBJ whole genome shotgun (WGS) entry which is preliminary data.</text>
</comment>
<evidence type="ECO:0000313" key="2">
    <source>
        <dbReference type="Proteomes" id="UP000660745"/>
    </source>
</evidence>
<dbReference type="AlphaFoldDB" id="A0A918A934"/>
<evidence type="ECO:0000313" key="1">
    <source>
        <dbReference type="EMBL" id="GGP10792.1"/>
    </source>
</evidence>
<reference evidence="1" key="2">
    <citation type="submission" date="2020-09" db="EMBL/GenBank/DDBJ databases">
        <authorList>
            <person name="Sun Q."/>
            <person name="Zhou Y."/>
        </authorList>
    </citation>
    <scope>NUCLEOTIDE SEQUENCE</scope>
    <source>
        <strain evidence="1">CGMCC 4.7430</strain>
    </source>
</reference>
<sequence>MVKPNGNADLWMPCGHDKAAEYLYRDHDGTVLYGVARCRLKGNGCQGFQQWRPDPSERSGRRWSLYGDDGRLAVKLVPYRLPELLAAIREERVVMICESTSRVLTSLSSRTATSPAASTPRRL</sequence>
<dbReference type="EMBL" id="BMNK01000009">
    <property type="protein sequence ID" value="GGP10792.1"/>
    <property type="molecule type" value="Genomic_DNA"/>
</dbReference>
<proteinExistence type="predicted"/>
<dbReference type="Proteomes" id="UP000660745">
    <property type="component" value="Unassembled WGS sequence"/>
</dbReference>
<protein>
    <submittedName>
        <fullName evidence="1">Uncharacterized protein</fullName>
    </submittedName>
</protein>
<accession>A0A918A934</accession>
<gene>
    <name evidence="1" type="ORF">GCM10012278_51850</name>
</gene>
<keyword evidence="2" id="KW-1185">Reference proteome</keyword>
<dbReference type="RefSeq" id="WP_189141310.1">
    <property type="nucleotide sequence ID" value="NZ_BMNK01000009.1"/>
</dbReference>
<reference evidence="1" key="1">
    <citation type="journal article" date="2014" name="Int. J. Syst. Evol. Microbiol.">
        <title>Complete genome sequence of Corynebacterium casei LMG S-19264T (=DSM 44701T), isolated from a smear-ripened cheese.</title>
        <authorList>
            <consortium name="US DOE Joint Genome Institute (JGI-PGF)"/>
            <person name="Walter F."/>
            <person name="Albersmeier A."/>
            <person name="Kalinowski J."/>
            <person name="Ruckert C."/>
        </authorList>
    </citation>
    <scope>NUCLEOTIDE SEQUENCE</scope>
    <source>
        <strain evidence="1">CGMCC 4.7430</strain>
    </source>
</reference>